<dbReference type="InterPro" id="IPR027417">
    <property type="entry name" value="P-loop_NTPase"/>
</dbReference>
<dbReference type="Proteomes" id="UP000245793">
    <property type="component" value="Unassembled WGS sequence"/>
</dbReference>
<proteinExistence type="inferred from homology"/>
<evidence type="ECO:0000256" key="2">
    <source>
        <dbReference type="ARBA" id="ARBA00022679"/>
    </source>
</evidence>
<dbReference type="Pfam" id="PF02224">
    <property type="entry name" value="Cytidylate_kin"/>
    <property type="match status" value="1"/>
</dbReference>
<evidence type="ECO:0000313" key="11">
    <source>
        <dbReference type="Proteomes" id="UP000245793"/>
    </source>
</evidence>
<feature type="domain" description="Cytidylate kinase" evidence="9">
    <location>
        <begin position="3"/>
        <end position="211"/>
    </location>
</feature>
<evidence type="ECO:0000256" key="3">
    <source>
        <dbReference type="ARBA" id="ARBA00022741"/>
    </source>
</evidence>
<dbReference type="InterPro" id="IPR011994">
    <property type="entry name" value="Cytidylate_kinase_dom"/>
</dbReference>
<dbReference type="HAMAP" id="MF_00238">
    <property type="entry name" value="Cytidyl_kinase_type1"/>
    <property type="match status" value="1"/>
</dbReference>
<dbReference type="GO" id="GO:0005524">
    <property type="term" value="F:ATP binding"/>
    <property type="evidence" value="ECO:0007669"/>
    <property type="project" value="UniProtKB-UniRule"/>
</dbReference>
<name>A0A2U1E2P8_9FIRM</name>
<keyword evidence="2 8" id="KW-0808">Transferase</keyword>
<comment type="caution">
    <text evidence="10">The sequence shown here is derived from an EMBL/GenBank/DDBJ whole genome shotgun (WGS) entry which is preliminary data.</text>
</comment>
<keyword evidence="11" id="KW-1185">Reference proteome</keyword>
<dbReference type="EMBL" id="QEKV01000006">
    <property type="protein sequence ID" value="PVY94191.1"/>
    <property type="molecule type" value="Genomic_DNA"/>
</dbReference>
<dbReference type="NCBIfam" id="TIGR00017">
    <property type="entry name" value="cmk"/>
    <property type="match status" value="1"/>
</dbReference>
<evidence type="ECO:0000259" key="9">
    <source>
        <dbReference type="Pfam" id="PF02224"/>
    </source>
</evidence>
<keyword evidence="8" id="KW-0963">Cytoplasm</keyword>
<keyword evidence="3 8" id="KW-0547">Nucleotide-binding</keyword>
<reference evidence="10 11" key="1">
    <citation type="submission" date="2018-04" db="EMBL/GenBank/DDBJ databases">
        <title>Genomic Encyclopedia of Type Strains, Phase IV (KMG-IV): sequencing the most valuable type-strain genomes for metagenomic binning, comparative biology and taxonomic classification.</title>
        <authorList>
            <person name="Goeker M."/>
        </authorList>
    </citation>
    <scope>NUCLEOTIDE SEQUENCE [LARGE SCALE GENOMIC DNA]</scope>
    <source>
        <strain evidence="10 11">DSM 20705</strain>
    </source>
</reference>
<sequence length="214" mass="24287">MIITLDGPSGSGKSTLAKRLAKVMNFTHIDSGSIYRAIAYYFFTSNISAEDYENSLENIKISYAKNGVMLNGKRLKSEIRTIEVTELSSKIATYPFIRKYVDEIIKKIAKRTSVVVDGRDIGSSVLPNADYKFYIEADIKKRAARRILQIKRKNPESDIAVSEVRDDLKVRDDRDKNREYSPLCVPENAIIIDTTNDSVKESLQKITRIIRGLE</sequence>
<evidence type="ECO:0000256" key="8">
    <source>
        <dbReference type="HAMAP-Rule" id="MF_00238"/>
    </source>
</evidence>
<organism evidence="10 11">
    <name type="scientific">Ezakiella coagulans</name>
    <dbReference type="NCBI Taxonomy" id="46507"/>
    <lineage>
        <taxon>Bacteria</taxon>
        <taxon>Bacillati</taxon>
        <taxon>Bacillota</taxon>
        <taxon>Tissierellia</taxon>
        <taxon>Ezakiella</taxon>
    </lineage>
</organism>
<feature type="binding site" evidence="8">
    <location>
        <begin position="7"/>
        <end position="15"/>
    </location>
    <ligand>
        <name>ATP</name>
        <dbReference type="ChEBI" id="CHEBI:30616"/>
    </ligand>
</feature>
<keyword evidence="5 8" id="KW-0067">ATP-binding</keyword>
<gene>
    <name evidence="8" type="primary">cmk</name>
    <name evidence="10" type="ORF">C7381_10664</name>
</gene>
<evidence type="ECO:0000256" key="7">
    <source>
        <dbReference type="ARBA" id="ARBA00048478"/>
    </source>
</evidence>
<dbReference type="SUPFAM" id="SSF52540">
    <property type="entry name" value="P-loop containing nucleoside triphosphate hydrolases"/>
    <property type="match status" value="1"/>
</dbReference>
<dbReference type="EC" id="2.7.4.25" evidence="8"/>
<evidence type="ECO:0000256" key="1">
    <source>
        <dbReference type="ARBA" id="ARBA00009427"/>
    </source>
</evidence>
<accession>A0A2U1E2P8</accession>
<evidence type="ECO:0000256" key="6">
    <source>
        <dbReference type="ARBA" id="ARBA00047615"/>
    </source>
</evidence>
<evidence type="ECO:0000256" key="4">
    <source>
        <dbReference type="ARBA" id="ARBA00022777"/>
    </source>
</evidence>
<keyword evidence="4 8" id="KW-0418">Kinase</keyword>
<dbReference type="CDD" id="cd02020">
    <property type="entry name" value="CMPK"/>
    <property type="match status" value="1"/>
</dbReference>
<dbReference type="GO" id="GO:0005737">
    <property type="term" value="C:cytoplasm"/>
    <property type="evidence" value="ECO:0007669"/>
    <property type="project" value="UniProtKB-SubCell"/>
</dbReference>
<comment type="catalytic activity">
    <reaction evidence="7 8">
        <text>CMP + ATP = CDP + ADP</text>
        <dbReference type="Rhea" id="RHEA:11600"/>
        <dbReference type="ChEBI" id="CHEBI:30616"/>
        <dbReference type="ChEBI" id="CHEBI:58069"/>
        <dbReference type="ChEBI" id="CHEBI:60377"/>
        <dbReference type="ChEBI" id="CHEBI:456216"/>
        <dbReference type="EC" id="2.7.4.25"/>
    </reaction>
</comment>
<evidence type="ECO:0000256" key="5">
    <source>
        <dbReference type="ARBA" id="ARBA00022840"/>
    </source>
</evidence>
<dbReference type="GO" id="GO:0036430">
    <property type="term" value="F:CMP kinase activity"/>
    <property type="evidence" value="ECO:0007669"/>
    <property type="project" value="RHEA"/>
</dbReference>
<evidence type="ECO:0000313" key="10">
    <source>
        <dbReference type="EMBL" id="PVY94191.1"/>
    </source>
</evidence>
<dbReference type="InterPro" id="IPR003136">
    <property type="entry name" value="Cytidylate_kin"/>
</dbReference>
<protein>
    <recommendedName>
        <fullName evidence="8">Cytidylate kinase</fullName>
        <shortName evidence="8">CK</shortName>
        <ecNumber evidence="8">2.7.4.25</ecNumber>
    </recommendedName>
    <alternativeName>
        <fullName evidence="8">Cytidine monophosphate kinase</fullName>
        <shortName evidence="8">CMP kinase</shortName>
    </alternativeName>
</protein>
<dbReference type="AlphaFoldDB" id="A0A2U1E2P8"/>
<comment type="similarity">
    <text evidence="1 8">Belongs to the cytidylate kinase family. Type 1 subfamily.</text>
</comment>
<comment type="catalytic activity">
    <reaction evidence="6 8">
        <text>dCMP + ATP = dCDP + ADP</text>
        <dbReference type="Rhea" id="RHEA:25094"/>
        <dbReference type="ChEBI" id="CHEBI:30616"/>
        <dbReference type="ChEBI" id="CHEBI:57566"/>
        <dbReference type="ChEBI" id="CHEBI:58593"/>
        <dbReference type="ChEBI" id="CHEBI:456216"/>
        <dbReference type="EC" id="2.7.4.25"/>
    </reaction>
</comment>
<dbReference type="Gene3D" id="3.40.50.300">
    <property type="entry name" value="P-loop containing nucleotide triphosphate hydrolases"/>
    <property type="match status" value="1"/>
</dbReference>
<dbReference type="GO" id="GO:0006220">
    <property type="term" value="P:pyrimidine nucleotide metabolic process"/>
    <property type="evidence" value="ECO:0007669"/>
    <property type="project" value="UniProtKB-UniRule"/>
</dbReference>
<dbReference type="GO" id="GO:0036431">
    <property type="term" value="F:dCMP kinase activity"/>
    <property type="evidence" value="ECO:0007669"/>
    <property type="project" value="InterPro"/>
</dbReference>
<comment type="subcellular location">
    <subcellularLocation>
        <location evidence="8">Cytoplasm</location>
    </subcellularLocation>
</comment>
<dbReference type="RefSeq" id="WP_116480256.1">
    <property type="nucleotide sequence ID" value="NZ_JBKYKF010000009.1"/>
</dbReference>